<evidence type="ECO:0000313" key="2">
    <source>
        <dbReference type="Proteomes" id="UP000016935"/>
    </source>
</evidence>
<reference evidence="1 2" key="2">
    <citation type="journal article" date="2013" name="PLoS Genet.">
        <title>Comparative genome structure, secondary metabolite, and effector coding capacity across Cochliobolus pathogens.</title>
        <authorList>
            <person name="Condon B.J."/>
            <person name="Leng Y."/>
            <person name="Wu D."/>
            <person name="Bushley K.E."/>
            <person name="Ohm R.A."/>
            <person name="Otillar R."/>
            <person name="Martin J."/>
            <person name="Schackwitz W."/>
            <person name="Grimwood J."/>
            <person name="MohdZainudin N."/>
            <person name="Xue C."/>
            <person name="Wang R."/>
            <person name="Manning V.A."/>
            <person name="Dhillon B."/>
            <person name="Tu Z.J."/>
            <person name="Steffenson B.J."/>
            <person name="Salamov A."/>
            <person name="Sun H."/>
            <person name="Lowry S."/>
            <person name="LaButti K."/>
            <person name="Han J."/>
            <person name="Copeland A."/>
            <person name="Lindquist E."/>
            <person name="Barry K."/>
            <person name="Schmutz J."/>
            <person name="Baker S.E."/>
            <person name="Ciuffetti L.M."/>
            <person name="Grigoriev I.V."/>
            <person name="Zhong S."/>
            <person name="Turgeon B.G."/>
        </authorList>
    </citation>
    <scope>NUCLEOTIDE SEQUENCE [LARGE SCALE GENOMIC DNA]</scope>
    <source>
        <strain evidence="2">28A</strain>
    </source>
</reference>
<feature type="non-terminal residue" evidence="1">
    <location>
        <position position="160"/>
    </location>
</feature>
<name>R0KQ65_EXST2</name>
<accession>R0KQ65</accession>
<sequence>MPEFDAADLDDCQISTMLTTSMATIKQYVKFQGLICRSRYKPAVKISTWVYQFCGPGYMDNVIIVTTKWDILADDAVSDNLDRYENWTRDAALEPLVSHGAPTLHHGLVQDASGWRKISLRNQRDKSTKHARAMIFDHYATSSNVVLQFYHEIDQGHSVE</sequence>
<organism evidence="1 2">
    <name type="scientific">Exserohilum turcicum (strain 28A)</name>
    <name type="common">Northern leaf blight fungus</name>
    <name type="synonym">Setosphaeria turcica</name>
    <dbReference type="NCBI Taxonomy" id="671987"/>
    <lineage>
        <taxon>Eukaryota</taxon>
        <taxon>Fungi</taxon>
        <taxon>Dikarya</taxon>
        <taxon>Ascomycota</taxon>
        <taxon>Pezizomycotina</taxon>
        <taxon>Dothideomycetes</taxon>
        <taxon>Pleosporomycetidae</taxon>
        <taxon>Pleosporales</taxon>
        <taxon>Pleosporineae</taxon>
        <taxon>Pleosporaceae</taxon>
        <taxon>Exserohilum</taxon>
    </lineage>
</organism>
<proteinExistence type="predicted"/>
<dbReference type="HOGENOM" id="CLU_1656399_0_0_1"/>
<dbReference type="Proteomes" id="UP000016935">
    <property type="component" value="Unassembled WGS sequence"/>
</dbReference>
<dbReference type="RefSeq" id="XP_008021941.1">
    <property type="nucleotide sequence ID" value="XM_008023750.1"/>
</dbReference>
<reference evidence="1 2" key="1">
    <citation type="journal article" date="2012" name="PLoS Pathog.">
        <title>Diverse lifestyles and strategies of plant pathogenesis encoded in the genomes of eighteen Dothideomycetes fungi.</title>
        <authorList>
            <person name="Ohm R.A."/>
            <person name="Feau N."/>
            <person name="Henrissat B."/>
            <person name="Schoch C.L."/>
            <person name="Horwitz B.A."/>
            <person name="Barry K.W."/>
            <person name="Condon B.J."/>
            <person name="Copeland A.C."/>
            <person name="Dhillon B."/>
            <person name="Glaser F."/>
            <person name="Hesse C.N."/>
            <person name="Kosti I."/>
            <person name="LaButti K."/>
            <person name="Lindquist E.A."/>
            <person name="Lucas S."/>
            <person name="Salamov A.A."/>
            <person name="Bradshaw R.E."/>
            <person name="Ciuffetti L."/>
            <person name="Hamelin R.C."/>
            <person name="Kema G.H.J."/>
            <person name="Lawrence C."/>
            <person name="Scott J.A."/>
            <person name="Spatafora J.W."/>
            <person name="Turgeon B.G."/>
            <person name="de Wit P.J.G.M."/>
            <person name="Zhong S."/>
            <person name="Goodwin S.B."/>
            <person name="Grigoriev I.V."/>
        </authorList>
    </citation>
    <scope>NUCLEOTIDE SEQUENCE [LARGE SCALE GENOMIC DNA]</scope>
    <source>
        <strain evidence="2">28A</strain>
    </source>
</reference>
<dbReference type="EMBL" id="KB908493">
    <property type="protein sequence ID" value="EOA89997.1"/>
    <property type="molecule type" value="Genomic_DNA"/>
</dbReference>
<evidence type="ECO:0000313" key="1">
    <source>
        <dbReference type="EMBL" id="EOA89997.1"/>
    </source>
</evidence>
<dbReference type="GeneID" id="19405310"/>
<dbReference type="OrthoDB" id="8954335at2759"/>
<protein>
    <submittedName>
        <fullName evidence="1">Uncharacterized protein</fullName>
    </submittedName>
</protein>
<keyword evidence="2" id="KW-1185">Reference proteome</keyword>
<gene>
    <name evidence="1" type="ORF">SETTUDRAFT_64940</name>
</gene>
<dbReference type="AlphaFoldDB" id="R0KQ65"/>